<dbReference type="EMBL" id="MHRX01000022">
    <property type="protein sequence ID" value="OHA33829.1"/>
    <property type="molecule type" value="Genomic_DNA"/>
</dbReference>
<accession>A0A1G2NED8</accession>
<evidence type="ECO:0000313" key="1">
    <source>
        <dbReference type="EMBL" id="OHA33829.1"/>
    </source>
</evidence>
<reference evidence="1 2" key="1">
    <citation type="journal article" date="2016" name="Nat. Commun.">
        <title>Thousands of microbial genomes shed light on interconnected biogeochemical processes in an aquifer system.</title>
        <authorList>
            <person name="Anantharaman K."/>
            <person name="Brown C.T."/>
            <person name="Hug L.A."/>
            <person name="Sharon I."/>
            <person name="Castelle C.J."/>
            <person name="Probst A.J."/>
            <person name="Thomas B.C."/>
            <person name="Singh A."/>
            <person name="Wilkins M.J."/>
            <person name="Karaoz U."/>
            <person name="Brodie E.L."/>
            <person name="Williams K.H."/>
            <person name="Hubbard S.S."/>
            <person name="Banfield J.F."/>
        </authorList>
    </citation>
    <scope>NUCLEOTIDE SEQUENCE [LARGE SCALE GENOMIC DNA]</scope>
</reference>
<comment type="caution">
    <text evidence="1">The sequence shown here is derived from an EMBL/GenBank/DDBJ whole genome shotgun (WGS) entry which is preliminary data.</text>
</comment>
<sequence length="79" mass="9056">MRKTSRLAFTTKAVLKLVEKSTPLSEQKVRFQITKSRSGEIRGQIKLLQAVIWRLKHDLATIRGNCPCSKIRPPKILLE</sequence>
<protein>
    <submittedName>
        <fullName evidence="1">Uncharacterized protein</fullName>
    </submittedName>
</protein>
<evidence type="ECO:0000313" key="2">
    <source>
        <dbReference type="Proteomes" id="UP000176221"/>
    </source>
</evidence>
<organism evidence="1 2">
    <name type="scientific">Candidatus Taylorbacteria bacterium RIFCSPLOWO2_01_FULL_45_15b</name>
    <dbReference type="NCBI Taxonomy" id="1802319"/>
    <lineage>
        <taxon>Bacteria</taxon>
        <taxon>Candidatus Tayloriibacteriota</taxon>
    </lineage>
</organism>
<proteinExistence type="predicted"/>
<dbReference type="Proteomes" id="UP000176221">
    <property type="component" value="Unassembled WGS sequence"/>
</dbReference>
<name>A0A1G2NED8_9BACT</name>
<gene>
    <name evidence="1" type="ORF">A2928_03610</name>
</gene>
<dbReference type="AlphaFoldDB" id="A0A1G2NED8"/>